<dbReference type="RefSeq" id="WP_014354528.1">
    <property type="nucleotide sequence ID" value="NC_016894.1"/>
</dbReference>
<dbReference type="KEGG" id="awo:Awo_c01140"/>
<evidence type="ECO:0000256" key="6">
    <source>
        <dbReference type="ARBA" id="ARBA00022777"/>
    </source>
</evidence>
<evidence type="ECO:0000259" key="10">
    <source>
        <dbReference type="PROSITE" id="PS50109"/>
    </source>
</evidence>
<dbReference type="SUPFAM" id="SSF47384">
    <property type="entry name" value="Homodimeric domain of signal transducing histidine kinase"/>
    <property type="match status" value="1"/>
</dbReference>
<evidence type="ECO:0000256" key="1">
    <source>
        <dbReference type="ARBA" id="ARBA00000085"/>
    </source>
</evidence>
<comment type="subcellular location">
    <subcellularLocation>
        <location evidence="2">Membrane</location>
    </subcellularLocation>
</comment>
<dbReference type="InterPro" id="IPR004358">
    <property type="entry name" value="Sig_transdc_His_kin-like_C"/>
</dbReference>
<dbReference type="Gene3D" id="3.30.565.10">
    <property type="entry name" value="Histidine kinase-like ATPase, C-terminal domain"/>
    <property type="match status" value="1"/>
</dbReference>
<dbReference type="SUPFAM" id="SSF55874">
    <property type="entry name" value="ATPase domain of HSP90 chaperone/DNA topoisomerase II/histidine kinase"/>
    <property type="match status" value="1"/>
</dbReference>
<dbReference type="EMBL" id="CP002987">
    <property type="protein sequence ID" value="AFA46924.1"/>
    <property type="molecule type" value="Genomic_DNA"/>
</dbReference>
<evidence type="ECO:0000313" key="12">
    <source>
        <dbReference type="Proteomes" id="UP000007177"/>
    </source>
</evidence>
<protein>
    <recommendedName>
        <fullName evidence="3">histidine kinase</fullName>
        <ecNumber evidence="3">2.7.13.3</ecNumber>
    </recommendedName>
</protein>
<dbReference type="Pfam" id="PF00512">
    <property type="entry name" value="HisKA"/>
    <property type="match status" value="1"/>
</dbReference>
<evidence type="ECO:0000256" key="4">
    <source>
        <dbReference type="ARBA" id="ARBA00022553"/>
    </source>
</evidence>
<dbReference type="HOGENOM" id="CLU_000445_89_6_9"/>
<dbReference type="PRINTS" id="PR00344">
    <property type="entry name" value="BCTRLSENSOR"/>
</dbReference>
<evidence type="ECO:0000256" key="8">
    <source>
        <dbReference type="SAM" id="MobiDB-lite"/>
    </source>
</evidence>
<dbReference type="InterPro" id="IPR036097">
    <property type="entry name" value="HisK_dim/P_sf"/>
</dbReference>
<dbReference type="FunFam" id="3.30.565.10:FF:000006">
    <property type="entry name" value="Sensor histidine kinase WalK"/>
    <property type="match status" value="1"/>
</dbReference>
<dbReference type="SMART" id="SM00387">
    <property type="entry name" value="HATPase_c"/>
    <property type="match status" value="1"/>
</dbReference>
<keyword evidence="9" id="KW-0472">Membrane</keyword>
<gene>
    <name evidence="11" type="ordered locus">Awo_c01140</name>
</gene>
<dbReference type="GO" id="GO:0000155">
    <property type="term" value="F:phosphorelay sensor kinase activity"/>
    <property type="evidence" value="ECO:0007669"/>
    <property type="project" value="InterPro"/>
</dbReference>
<keyword evidence="9" id="KW-0812">Transmembrane</keyword>
<keyword evidence="4" id="KW-0597">Phosphoprotein</keyword>
<dbReference type="InterPro" id="IPR003661">
    <property type="entry name" value="HisK_dim/P_dom"/>
</dbReference>
<dbReference type="CDD" id="cd00075">
    <property type="entry name" value="HATPase"/>
    <property type="match status" value="1"/>
</dbReference>
<dbReference type="AlphaFoldDB" id="H6LF18"/>
<dbReference type="PANTHER" id="PTHR45453">
    <property type="entry name" value="PHOSPHATE REGULON SENSOR PROTEIN PHOR"/>
    <property type="match status" value="1"/>
</dbReference>
<dbReference type="EC" id="2.7.13.3" evidence="3"/>
<dbReference type="CDD" id="cd00082">
    <property type="entry name" value="HisKA"/>
    <property type="match status" value="1"/>
</dbReference>
<reference evidence="11 12" key="2">
    <citation type="journal article" date="2012" name="PLoS ONE">
        <title>An ancient pathway combining carbon dioxide fixation with the generation and utilization of a sodium ion gradient for ATP synthesis.</title>
        <authorList>
            <person name="Poehlein A."/>
            <person name="Schmidt S."/>
            <person name="Kaster A.K."/>
            <person name="Goenrich M."/>
            <person name="Vollmers J."/>
            <person name="Thurmer A."/>
            <person name="Bertsch J."/>
            <person name="Schuchmann K."/>
            <person name="Voigt B."/>
            <person name="Hecker M."/>
            <person name="Daniel R."/>
            <person name="Thauer R.K."/>
            <person name="Gottschalk G."/>
            <person name="Muller V."/>
        </authorList>
    </citation>
    <scope>NUCLEOTIDE SEQUENCE [LARGE SCALE GENOMIC DNA]</scope>
    <source>
        <strain evidence="12">ATCC 29683 / DSM 1030 / JCM 2381 / KCTC 1655 / WB1</strain>
    </source>
</reference>
<dbReference type="InterPro" id="IPR005467">
    <property type="entry name" value="His_kinase_dom"/>
</dbReference>
<evidence type="ECO:0000256" key="3">
    <source>
        <dbReference type="ARBA" id="ARBA00012438"/>
    </source>
</evidence>
<dbReference type="GO" id="GO:0016036">
    <property type="term" value="P:cellular response to phosphate starvation"/>
    <property type="evidence" value="ECO:0007669"/>
    <property type="project" value="TreeGrafter"/>
</dbReference>
<dbReference type="PROSITE" id="PS50109">
    <property type="entry name" value="HIS_KIN"/>
    <property type="match status" value="1"/>
</dbReference>
<sequence>MIKKLKIRFVTTIMIILSMVFLIIIAAINYFNYQSNEHQISTLLSALVENDGQIPPNTPTPNGANPNPLPPGVFEREKTFSVKVNPTTNLFSVSRNNEPSDSSEDIVTLVNQILTTGKSAGALNGYQYLIVEKPYGKLLVFADQRISNALTDQLMTTSLIIGGITLFILFFVSLFLANLMVKPVEEAFEKQKRFVSDASHELKTPLSVITVNADVLAEDIGKNKYLSYIQSEATRMNILVNDLLTMAKLNSHDTACVFSSFNLSTSVESIALTFESTAFEEHKNYQLNIEDGIFYSGDINKIKQVIAILIDNAIKHADDNGLVTVSLKKIGDKIHLEVFNTGLGIPEDQKAKIFERFYRYDDSRSKNTGGYGLGLAIAKAIVDDHRGKIKVKSEINHWAKFIVIL</sequence>
<keyword evidence="12" id="KW-1185">Reference proteome</keyword>
<comment type="catalytic activity">
    <reaction evidence="1">
        <text>ATP + protein L-histidine = ADP + protein N-phospho-L-histidine.</text>
        <dbReference type="EC" id="2.7.13.3"/>
    </reaction>
</comment>
<dbReference type="Pfam" id="PF02518">
    <property type="entry name" value="HATPase_c"/>
    <property type="match status" value="1"/>
</dbReference>
<dbReference type="InterPro" id="IPR050351">
    <property type="entry name" value="BphY/WalK/GraS-like"/>
</dbReference>
<feature type="domain" description="Histidine kinase" evidence="10">
    <location>
        <begin position="197"/>
        <end position="405"/>
    </location>
</feature>
<dbReference type="Gene3D" id="1.10.287.130">
    <property type="match status" value="1"/>
</dbReference>
<dbReference type="SMART" id="SM00388">
    <property type="entry name" value="HisKA"/>
    <property type="match status" value="1"/>
</dbReference>
<dbReference type="STRING" id="931626.Awo_c01140"/>
<keyword evidence="7" id="KW-0902">Two-component regulatory system</keyword>
<keyword evidence="6 11" id="KW-0418">Kinase</keyword>
<dbReference type="Proteomes" id="UP000007177">
    <property type="component" value="Chromosome"/>
</dbReference>
<feature type="transmembrane region" description="Helical" evidence="9">
    <location>
        <begin position="7"/>
        <end position="31"/>
    </location>
</feature>
<evidence type="ECO:0000256" key="2">
    <source>
        <dbReference type="ARBA" id="ARBA00004370"/>
    </source>
</evidence>
<evidence type="ECO:0000313" key="11">
    <source>
        <dbReference type="EMBL" id="AFA46924.1"/>
    </source>
</evidence>
<evidence type="ECO:0000256" key="9">
    <source>
        <dbReference type="SAM" id="Phobius"/>
    </source>
</evidence>
<keyword evidence="5" id="KW-0808">Transferase</keyword>
<organism evidence="11 12">
    <name type="scientific">Acetobacterium woodii (strain ATCC 29683 / DSM 1030 / JCM 2381 / KCTC 1655 / WB1)</name>
    <dbReference type="NCBI Taxonomy" id="931626"/>
    <lineage>
        <taxon>Bacteria</taxon>
        <taxon>Bacillati</taxon>
        <taxon>Bacillota</taxon>
        <taxon>Clostridia</taxon>
        <taxon>Eubacteriales</taxon>
        <taxon>Eubacteriaceae</taxon>
        <taxon>Acetobacterium</taxon>
    </lineage>
</organism>
<evidence type="ECO:0000256" key="5">
    <source>
        <dbReference type="ARBA" id="ARBA00022679"/>
    </source>
</evidence>
<dbReference type="eggNOG" id="COG5002">
    <property type="taxonomic scope" value="Bacteria"/>
</dbReference>
<reference evidence="12" key="1">
    <citation type="submission" date="2011-07" db="EMBL/GenBank/DDBJ databases">
        <title>Complete genome sequence of Acetobacterium woodii.</title>
        <authorList>
            <person name="Poehlein A."/>
            <person name="Schmidt S."/>
            <person name="Kaster A.-K."/>
            <person name="Goenrich M."/>
            <person name="Vollmers J."/>
            <person name="Thuermer A."/>
            <person name="Gottschalk G."/>
            <person name="Thauer R.K."/>
            <person name="Daniel R."/>
            <person name="Mueller V."/>
        </authorList>
    </citation>
    <scope>NUCLEOTIDE SEQUENCE [LARGE SCALE GENOMIC DNA]</scope>
    <source>
        <strain evidence="12">ATCC 29683 / DSM 1030 / JCM 2381 / KCTC 1655 / WB1</strain>
    </source>
</reference>
<proteinExistence type="predicted"/>
<dbReference type="GO" id="GO:0005886">
    <property type="term" value="C:plasma membrane"/>
    <property type="evidence" value="ECO:0007669"/>
    <property type="project" value="TreeGrafter"/>
</dbReference>
<dbReference type="PANTHER" id="PTHR45453:SF1">
    <property type="entry name" value="PHOSPHATE REGULON SENSOR PROTEIN PHOR"/>
    <property type="match status" value="1"/>
</dbReference>
<name>H6LF18_ACEWD</name>
<dbReference type="GO" id="GO:0004721">
    <property type="term" value="F:phosphoprotein phosphatase activity"/>
    <property type="evidence" value="ECO:0007669"/>
    <property type="project" value="TreeGrafter"/>
</dbReference>
<dbReference type="InterPro" id="IPR003594">
    <property type="entry name" value="HATPase_dom"/>
</dbReference>
<dbReference type="OrthoDB" id="9813151at2"/>
<dbReference type="InterPro" id="IPR036890">
    <property type="entry name" value="HATPase_C_sf"/>
</dbReference>
<feature type="region of interest" description="Disordered" evidence="8">
    <location>
        <begin position="51"/>
        <end position="70"/>
    </location>
</feature>
<keyword evidence="9" id="KW-1133">Transmembrane helix</keyword>
<evidence type="ECO:0000256" key="7">
    <source>
        <dbReference type="ARBA" id="ARBA00023012"/>
    </source>
</evidence>
<accession>H6LF18</accession>
<feature type="transmembrane region" description="Helical" evidence="9">
    <location>
        <begin position="159"/>
        <end position="181"/>
    </location>
</feature>